<proteinExistence type="predicted"/>
<sequence>MKKRMLCNAYVTTKSDPNHTIPKGSIVEVIEKHDGDSLVSHPICAGFFMWNKDLADVEE</sequence>
<reference evidence="1" key="1">
    <citation type="submission" date="2023-02" db="EMBL/GenBank/DDBJ databases">
        <title>Isolation, identification, and genome analysis of Vibrio campbellii in the Penaeus vannamei larvae stage.</title>
        <authorList>
            <person name="Huang T."/>
            <person name="Zhang B."/>
        </authorList>
    </citation>
    <scope>NUCLEOTIDE SEQUENCE</scope>
    <source>
        <strain evidence="1">20220413_1</strain>
    </source>
</reference>
<organism evidence="1 2">
    <name type="scientific">Vibrio campbellii</name>
    <dbReference type="NCBI Taxonomy" id="680"/>
    <lineage>
        <taxon>Bacteria</taxon>
        <taxon>Pseudomonadati</taxon>
        <taxon>Pseudomonadota</taxon>
        <taxon>Gammaproteobacteria</taxon>
        <taxon>Vibrionales</taxon>
        <taxon>Vibrionaceae</taxon>
        <taxon>Vibrio</taxon>
    </lineage>
</organism>
<gene>
    <name evidence="1" type="ORF">PUN50_25220</name>
</gene>
<protein>
    <submittedName>
        <fullName evidence="1">Uncharacterized protein</fullName>
    </submittedName>
</protein>
<evidence type="ECO:0000313" key="2">
    <source>
        <dbReference type="Proteomes" id="UP001219537"/>
    </source>
</evidence>
<dbReference type="AlphaFoldDB" id="A0AAQ2Y2I7"/>
<dbReference type="EMBL" id="CP117989">
    <property type="protein sequence ID" value="WDG10673.1"/>
    <property type="molecule type" value="Genomic_DNA"/>
</dbReference>
<accession>A0AAQ2Y2I7</accession>
<evidence type="ECO:0000313" key="1">
    <source>
        <dbReference type="EMBL" id="WDG10673.1"/>
    </source>
</evidence>
<name>A0AAQ2Y2I7_9VIBR</name>
<dbReference type="RefSeq" id="WP_062853648.1">
    <property type="nucleotide sequence ID" value="NZ_CP117989.1"/>
</dbReference>
<dbReference type="Proteomes" id="UP001219537">
    <property type="component" value="Chromosome 2"/>
</dbReference>